<dbReference type="Proteomes" id="UP000645828">
    <property type="component" value="Unassembled WGS sequence"/>
</dbReference>
<dbReference type="EMBL" id="CAJHUB010000671">
    <property type="protein sequence ID" value="CAD7673571.1"/>
    <property type="molecule type" value="Genomic_DNA"/>
</dbReference>
<evidence type="ECO:0000313" key="2">
    <source>
        <dbReference type="Proteomes" id="UP000645828"/>
    </source>
</evidence>
<name>A0A811Y7Q1_NYCPR</name>
<proteinExistence type="predicted"/>
<dbReference type="AlphaFoldDB" id="A0A811Y7Q1"/>
<protein>
    <submittedName>
        <fullName evidence="1">(raccoon dog) hypothetical protein</fullName>
    </submittedName>
</protein>
<gene>
    <name evidence="1" type="ORF">NYPRO_LOCUS6366</name>
</gene>
<comment type="caution">
    <text evidence="1">The sequence shown here is derived from an EMBL/GenBank/DDBJ whole genome shotgun (WGS) entry which is preliminary data.</text>
</comment>
<reference evidence="1" key="1">
    <citation type="submission" date="2020-12" db="EMBL/GenBank/DDBJ databases">
        <authorList>
            <consortium name="Molecular Ecology Group"/>
        </authorList>
    </citation>
    <scope>NUCLEOTIDE SEQUENCE</scope>
    <source>
        <strain evidence="1">TBG_1078</strain>
    </source>
</reference>
<organism evidence="1 2">
    <name type="scientific">Nyctereutes procyonoides</name>
    <name type="common">Raccoon dog</name>
    <name type="synonym">Canis procyonoides</name>
    <dbReference type="NCBI Taxonomy" id="34880"/>
    <lineage>
        <taxon>Eukaryota</taxon>
        <taxon>Metazoa</taxon>
        <taxon>Chordata</taxon>
        <taxon>Craniata</taxon>
        <taxon>Vertebrata</taxon>
        <taxon>Euteleostomi</taxon>
        <taxon>Mammalia</taxon>
        <taxon>Eutheria</taxon>
        <taxon>Laurasiatheria</taxon>
        <taxon>Carnivora</taxon>
        <taxon>Caniformia</taxon>
        <taxon>Canidae</taxon>
        <taxon>Nyctereutes</taxon>
    </lineage>
</organism>
<keyword evidence="2" id="KW-1185">Reference proteome</keyword>
<accession>A0A811Y7Q1</accession>
<sequence>MPTESLGILKNTVGFNNSPKRLTEFTELCYSHSYGLSQRKDRDLYQTGKKCVGRALLPLKPLREIPSLSLPVSSSPRHFLACDSIIPISASILT</sequence>
<evidence type="ECO:0000313" key="1">
    <source>
        <dbReference type="EMBL" id="CAD7673571.1"/>
    </source>
</evidence>